<dbReference type="SUPFAM" id="SSF47406">
    <property type="entry name" value="SinR repressor dimerisation domain-like"/>
    <property type="match status" value="1"/>
</dbReference>
<keyword evidence="1" id="KW-0238">DNA-binding</keyword>
<dbReference type="Pfam" id="PF01381">
    <property type="entry name" value="HTH_3"/>
    <property type="match status" value="1"/>
</dbReference>
<dbReference type="InterPro" id="IPR010982">
    <property type="entry name" value="Lambda_DNA-bd_dom_sf"/>
</dbReference>
<dbReference type="STRING" id="1196324.A374_10308"/>
<dbReference type="Proteomes" id="UP000004080">
    <property type="component" value="Unassembled WGS sequence"/>
</dbReference>
<dbReference type="GO" id="GO:0003677">
    <property type="term" value="F:DNA binding"/>
    <property type="evidence" value="ECO:0007669"/>
    <property type="project" value="UniProtKB-KW"/>
</dbReference>
<dbReference type="InterPro" id="IPR050807">
    <property type="entry name" value="TransReg_Diox_bact_type"/>
</dbReference>
<evidence type="ECO:0000259" key="3">
    <source>
        <dbReference type="PROSITE" id="PS51500"/>
    </source>
</evidence>
<dbReference type="OrthoDB" id="1859224at2"/>
<dbReference type="GO" id="GO:0046983">
    <property type="term" value="F:protein dimerization activity"/>
    <property type="evidence" value="ECO:0007669"/>
    <property type="project" value="InterPro"/>
</dbReference>
<dbReference type="AlphaFoldDB" id="I8J1L1"/>
<gene>
    <name evidence="4" type="ORF">A374_10308</name>
</gene>
<evidence type="ECO:0000313" key="4">
    <source>
        <dbReference type="EMBL" id="EIT85621.1"/>
    </source>
</evidence>
<dbReference type="PANTHER" id="PTHR46797">
    <property type="entry name" value="HTH-TYPE TRANSCRIPTIONAL REGULATOR"/>
    <property type="match status" value="1"/>
</dbReference>
<dbReference type="PROSITE" id="PS51500">
    <property type="entry name" value="SIN"/>
    <property type="match status" value="1"/>
</dbReference>
<dbReference type="PATRIC" id="fig|1196324.3.peg.2106"/>
<evidence type="ECO:0000313" key="5">
    <source>
        <dbReference type="Proteomes" id="UP000004080"/>
    </source>
</evidence>
<dbReference type="PANTHER" id="PTHR46797:SF13">
    <property type="entry name" value="HTH-TYPE TRANSCRIPTIONAL REGULATOR SINR"/>
    <property type="match status" value="1"/>
</dbReference>
<dbReference type="InterPro" id="IPR036281">
    <property type="entry name" value="SinR/SinI_dimer_dom_sf"/>
</dbReference>
<dbReference type="EMBL" id="AKKV01000025">
    <property type="protein sequence ID" value="EIT85621.1"/>
    <property type="molecule type" value="Genomic_DNA"/>
</dbReference>
<dbReference type="Gene3D" id="1.10.260.40">
    <property type="entry name" value="lambda repressor-like DNA-binding domains"/>
    <property type="match status" value="1"/>
</dbReference>
<feature type="domain" description="Sin" evidence="3">
    <location>
        <begin position="64"/>
        <end position="102"/>
    </location>
</feature>
<keyword evidence="5" id="KW-1185">Reference proteome</keyword>
<dbReference type="RefSeq" id="WP_007202146.1">
    <property type="nucleotide sequence ID" value="NZ_AKKV01000025.1"/>
</dbReference>
<dbReference type="PROSITE" id="PS50943">
    <property type="entry name" value="HTH_CROC1"/>
    <property type="match status" value="1"/>
</dbReference>
<dbReference type="GO" id="GO:0005829">
    <property type="term" value="C:cytosol"/>
    <property type="evidence" value="ECO:0007669"/>
    <property type="project" value="TreeGrafter"/>
</dbReference>
<accession>I8J1L1</accession>
<dbReference type="CDD" id="cd00093">
    <property type="entry name" value="HTH_XRE"/>
    <property type="match status" value="1"/>
</dbReference>
<dbReference type="InterPro" id="IPR010981">
    <property type="entry name" value="SinR/SinI_dimer_dom"/>
</dbReference>
<dbReference type="Pfam" id="PF08671">
    <property type="entry name" value="SinI"/>
    <property type="match status" value="1"/>
</dbReference>
<protein>
    <submittedName>
        <fullName evidence="4">Transcriptional regulator SinR</fullName>
    </submittedName>
</protein>
<feature type="domain" description="HTH cro/C1-type" evidence="2">
    <location>
        <begin position="6"/>
        <end position="61"/>
    </location>
</feature>
<dbReference type="eggNOG" id="COG1396">
    <property type="taxonomic scope" value="Bacteria"/>
</dbReference>
<name>I8J1L1_9BACL</name>
<dbReference type="InterPro" id="IPR001387">
    <property type="entry name" value="Cro/C1-type_HTH"/>
</dbReference>
<proteinExistence type="predicted"/>
<reference evidence="4 5" key="1">
    <citation type="journal article" date="2012" name="J. Bacteriol.">
        <title>Genome of Bacillus macauensis ZFHKF-1, a Long-Chain-Forming Bacterium.</title>
        <authorList>
            <person name="Cai L."/>
            <person name="Zhang T."/>
        </authorList>
    </citation>
    <scope>NUCLEOTIDE SEQUENCE [LARGE SCALE GENOMIC DNA]</scope>
    <source>
        <strain evidence="4 5">ZFHKF-1</strain>
    </source>
</reference>
<dbReference type="SUPFAM" id="SSF47413">
    <property type="entry name" value="lambda repressor-like DNA-binding domains"/>
    <property type="match status" value="1"/>
</dbReference>
<organism evidence="4 5">
    <name type="scientific">Fictibacillus macauensis ZFHKF-1</name>
    <dbReference type="NCBI Taxonomy" id="1196324"/>
    <lineage>
        <taxon>Bacteria</taxon>
        <taxon>Bacillati</taxon>
        <taxon>Bacillota</taxon>
        <taxon>Bacilli</taxon>
        <taxon>Bacillales</taxon>
        <taxon>Fictibacillaceae</taxon>
        <taxon>Fictibacillus</taxon>
    </lineage>
</organism>
<dbReference type="SMART" id="SM00530">
    <property type="entry name" value="HTH_XRE"/>
    <property type="match status" value="1"/>
</dbReference>
<evidence type="ECO:0000256" key="1">
    <source>
        <dbReference type="ARBA" id="ARBA00023125"/>
    </source>
</evidence>
<sequence length="109" mass="12550">MIGEIVKKYRKEKNLSISALAERAGIAKSYLSSLERNIQTNPSVQLLEKLCAVLDLPVEQLLQENSGEEATELDHDWTKLVKEAMDSGISKEQFKEFLEYNKWKNDTYK</sequence>
<evidence type="ECO:0000259" key="2">
    <source>
        <dbReference type="PROSITE" id="PS50943"/>
    </source>
</evidence>
<comment type="caution">
    <text evidence="4">The sequence shown here is derived from an EMBL/GenBank/DDBJ whole genome shotgun (WGS) entry which is preliminary data.</text>
</comment>
<dbReference type="GO" id="GO:0003700">
    <property type="term" value="F:DNA-binding transcription factor activity"/>
    <property type="evidence" value="ECO:0007669"/>
    <property type="project" value="TreeGrafter"/>
</dbReference>